<gene>
    <name evidence="1" type="ORF">DPMN_017207</name>
</gene>
<dbReference type="Proteomes" id="UP000828390">
    <property type="component" value="Unassembled WGS sequence"/>
</dbReference>
<keyword evidence="2" id="KW-1185">Reference proteome</keyword>
<dbReference type="EMBL" id="JAIWYP010000001">
    <property type="protein sequence ID" value="KAH3893067.1"/>
    <property type="molecule type" value="Genomic_DNA"/>
</dbReference>
<evidence type="ECO:0000313" key="1">
    <source>
        <dbReference type="EMBL" id="KAH3893067.1"/>
    </source>
</evidence>
<proteinExistence type="predicted"/>
<protein>
    <submittedName>
        <fullName evidence="1">Uncharacterized protein</fullName>
    </submittedName>
</protein>
<comment type="caution">
    <text evidence="1">The sequence shown here is derived from an EMBL/GenBank/DDBJ whole genome shotgun (WGS) entry which is preliminary data.</text>
</comment>
<organism evidence="1 2">
    <name type="scientific">Dreissena polymorpha</name>
    <name type="common">Zebra mussel</name>
    <name type="synonym">Mytilus polymorpha</name>
    <dbReference type="NCBI Taxonomy" id="45954"/>
    <lineage>
        <taxon>Eukaryota</taxon>
        <taxon>Metazoa</taxon>
        <taxon>Spiralia</taxon>
        <taxon>Lophotrochozoa</taxon>
        <taxon>Mollusca</taxon>
        <taxon>Bivalvia</taxon>
        <taxon>Autobranchia</taxon>
        <taxon>Heteroconchia</taxon>
        <taxon>Euheterodonta</taxon>
        <taxon>Imparidentia</taxon>
        <taxon>Neoheterodontei</taxon>
        <taxon>Myida</taxon>
        <taxon>Dreissenoidea</taxon>
        <taxon>Dreissenidae</taxon>
        <taxon>Dreissena</taxon>
    </lineage>
</organism>
<dbReference type="AlphaFoldDB" id="A0A9D4NH22"/>
<sequence>MRAKPSLDKVCWQWADTTYPENVTPENVRRLKLHVCEMGSFERQCKGNLNCIICIGMHLILFV</sequence>
<evidence type="ECO:0000313" key="2">
    <source>
        <dbReference type="Proteomes" id="UP000828390"/>
    </source>
</evidence>
<reference evidence="1" key="2">
    <citation type="submission" date="2020-11" db="EMBL/GenBank/DDBJ databases">
        <authorList>
            <person name="McCartney M.A."/>
            <person name="Auch B."/>
            <person name="Kono T."/>
            <person name="Mallez S."/>
            <person name="Becker A."/>
            <person name="Gohl D.M."/>
            <person name="Silverstein K.A.T."/>
            <person name="Koren S."/>
            <person name="Bechman K.B."/>
            <person name="Herman A."/>
            <person name="Abrahante J.E."/>
            <person name="Garbe J."/>
        </authorList>
    </citation>
    <scope>NUCLEOTIDE SEQUENCE</scope>
    <source>
        <strain evidence="1">Duluth1</strain>
        <tissue evidence="1">Whole animal</tissue>
    </source>
</reference>
<name>A0A9D4NH22_DREPO</name>
<accession>A0A9D4NH22</accession>
<reference evidence="1" key="1">
    <citation type="journal article" date="2019" name="bioRxiv">
        <title>The Genome of the Zebra Mussel, Dreissena polymorpha: A Resource for Invasive Species Research.</title>
        <authorList>
            <person name="McCartney M.A."/>
            <person name="Auch B."/>
            <person name="Kono T."/>
            <person name="Mallez S."/>
            <person name="Zhang Y."/>
            <person name="Obille A."/>
            <person name="Becker A."/>
            <person name="Abrahante J.E."/>
            <person name="Garbe J."/>
            <person name="Badalamenti J.P."/>
            <person name="Herman A."/>
            <person name="Mangelson H."/>
            <person name="Liachko I."/>
            <person name="Sullivan S."/>
            <person name="Sone E.D."/>
            <person name="Koren S."/>
            <person name="Silverstein K.A.T."/>
            <person name="Beckman K.B."/>
            <person name="Gohl D.M."/>
        </authorList>
    </citation>
    <scope>NUCLEOTIDE SEQUENCE</scope>
    <source>
        <strain evidence="1">Duluth1</strain>
        <tissue evidence="1">Whole animal</tissue>
    </source>
</reference>